<keyword evidence="4" id="KW-1185">Reference proteome</keyword>
<dbReference type="Pfam" id="PF17963">
    <property type="entry name" value="Big_9"/>
    <property type="match status" value="1"/>
</dbReference>
<dbReference type="InterPro" id="IPR013783">
    <property type="entry name" value="Ig-like_fold"/>
</dbReference>
<feature type="domain" description="RapA2 cadherin-like" evidence="2">
    <location>
        <begin position="300"/>
        <end position="370"/>
    </location>
</feature>
<accession>A0ABS8KSE5</accession>
<evidence type="ECO:0000259" key="2">
    <source>
        <dbReference type="Pfam" id="PF17803"/>
    </source>
</evidence>
<evidence type="ECO:0000313" key="4">
    <source>
        <dbReference type="Proteomes" id="UP001198862"/>
    </source>
</evidence>
<proteinExistence type="predicted"/>
<feature type="compositionally biased region" description="Basic and acidic residues" evidence="1">
    <location>
        <begin position="30"/>
        <end position="46"/>
    </location>
</feature>
<organism evidence="3 4">
    <name type="scientific">Reyranella aquatilis</name>
    <dbReference type="NCBI Taxonomy" id="2035356"/>
    <lineage>
        <taxon>Bacteria</taxon>
        <taxon>Pseudomonadati</taxon>
        <taxon>Pseudomonadota</taxon>
        <taxon>Alphaproteobacteria</taxon>
        <taxon>Hyphomicrobiales</taxon>
        <taxon>Reyranellaceae</taxon>
        <taxon>Reyranella</taxon>
    </lineage>
</organism>
<dbReference type="Gene3D" id="2.60.40.10">
    <property type="entry name" value="Immunoglobulins"/>
    <property type="match status" value="3"/>
</dbReference>
<dbReference type="NCBIfam" id="TIGR01965">
    <property type="entry name" value="VCBS_repeat"/>
    <property type="match status" value="5"/>
</dbReference>
<feature type="region of interest" description="Disordered" evidence="1">
    <location>
        <begin position="1"/>
        <end position="59"/>
    </location>
</feature>
<sequence length="977" mass="100563">MAASSKKANEAREQHDDDDHGGRQPQRPNDVPERGDRHDDDSERGGTPKSFVNAPQAKDDAFSSAATGITENSIGIYRLDVMRNDLGGSAKKLWSLDNGVNNTGALNGYVAGDLLVQDTARSQAGSSDTSLNGARIWITTDGQVGYDASTLSPSFRVQLQALNDGQSLTDSFTYAIRLANGALSWATATVQFAGSNDAAVISGVTSGTVTEAGGVANAIAGLPTVTGILTATDADNAANSFQAVTAETFTAGGYGSYTLTAGGAWTYMLDNANTAVQSLNAGQHLTDTFTVRTIDGTAEQVTVTIDGTNDAAVLSSAVANLTETDSATDLSTSGTLTVSDVDSAASFVAQAGTAGAYGTFAIDAAGAWTYTATSAHDEFVAGQTYTDSFVVTSADGTATSVTVNILGTDDVAVISGVVTGAVVEAGSDNDGGTPVAIGTLAAADVDSAPNSFLAVAAATASDNGYGAYTLAADGTWTYTLDNGNAAVEALGAGDTLTDFFTVLTVDGTAQQVAVTINGAADGPVNHAPVANDDILNSVVTFEPGTYSESRLYDDSLGYYRSYVDTTEGYRFADNGRGNYRLGDYVEGPSITVYEGVDYSYALYNYGAEGAPYDTVTHNMPIEMTRMDGGVFVLARANIVGYDAYYRSAVLTETVTGYLNGVQGVTLTFDLPNTVDITVSHTHTVDLSGLGMVDRVEFVTEGTNNSSYNYNHTFIDNIEIVQSLTNEDTPVQIASATLLANDTDADNGHVLHVGSVSATSALGAAVSIDGNGAITYDPTVSSVLGALGENEFANDSFTYTAVDEHGASSQATASLRVAGAADGSVNHAPTVADSLNGGTIYVWAGADIPNYDGGGPGYNFNPDAPPAVVHALDNATDADNDPLSVASYEVVVGNYIGMWVDNAYYGIDSSQAISLDAVASIFTLDPNAYALQGLRVGESATLTVAYTVSDGQATTADSVSWTLVGTDEASLVGQLLIA</sequence>
<evidence type="ECO:0000256" key="1">
    <source>
        <dbReference type="SAM" id="MobiDB-lite"/>
    </source>
</evidence>
<dbReference type="Pfam" id="PF17803">
    <property type="entry name" value="Cadherin_4"/>
    <property type="match status" value="2"/>
</dbReference>
<feature type="compositionally biased region" description="Basic and acidic residues" evidence="1">
    <location>
        <begin position="7"/>
        <end position="22"/>
    </location>
</feature>
<reference evidence="3 4" key="1">
    <citation type="submission" date="2021-11" db="EMBL/GenBank/DDBJ databases">
        <authorList>
            <person name="Lee D.-H."/>
            <person name="Kim S.-B."/>
        </authorList>
    </citation>
    <scope>NUCLEOTIDE SEQUENCE [LARGE SCALE GENOMIC DNA]</scope>
    <source>
        <strain evidence="3 4">KCTC 52223</strain>
    </source>
</reference>
<dbReference type="RefSeq" id="WP_230550204.1">
    <property type="nucleotide sequence ID" value="NZ_JAJISD010000003.1"/>
</dbReference>
<feature type="domain" description="RapA2 cadherin-like" evidence="2">
    <location>
        <begin position="186"/>
        <end position="267"/>
    </location>
</feature>
<evidence type="ECO:0000313" key="3">
    <source>
        <dbReference type="EMBL" id="MCC8428987.1"/>
    </source>
</evidence>
<dbReference type="InterPro" id="IPR040853">
    <property type="entry name" value="RapA2_cadherin-like"/>
</dbReference>
<comment type="caution">
    <text evidence="3">The sequence shown here is derived from an EMBL/GenBank/DDBJ whole genome shotgun (WGS) entry which is preliminary data.</text>
</comment>
<dbReference type="Proteomes" id="UP001198862">
    <property type="component" value="Unassembled WGS sequence"/>
</dbReference>
<dbReference type="EMBL" id="JAJISD010000003">
    <property type="protein sequence ID" value="MCC8428987.1"/>
    <property type="molecule type" value="Genomic_DNA"/>
</dbReference>
<protein>
    <submittedName>
        <fullName evidence="3">VCBS domain-containing protein</fullName>
    </submittedName>
</protein>
<dbReference type="InterPro" id="IPR010221">
    <property type="entry name" value="VCBS_dom"/>
</dbReference>
<name>A0ABS8KSE5_9HYPH</name>
<gene>
    <name evidence="3" type="ORF">LJ725_08425</name>
</gene>